<proteinExistence type="predicted"/>
<name>A0ABY7EEM3_MYAAR</name>
<dbReference type="PANTHER" id="PTHR15549">
    <property type="entry name" value="PAIRED IMMUNOGLOBULIN-LIKE TYPE 2 RECEPTOR"/>
    <property type="match status" value="1"/>
</dbReference>
<evidence type="ECO:0000313" key="8">
    <source>
        <dbReference type="EMBL" id="WAR08325.1"/>
    </source>
</evidence>
<keyword evidence="4 6" id="KW-0472">Membrane</keyword>
<evidence type="ECO:0000256" key="4">
    <source>
        <dbReference type="ARBA" id="ARBA00023136"/>
    </source>
</evidence>
<sequence length="243" mass="26089">MKAVVFFMLSFFAETASTSSRKSTSVSISAVTSSVSALTTETQSSTQSERKFETIISCAHKLLLLHLTTSSITSDESTGVSTSVVTPTVSAVTFSTSVVTPTVSAVTTETQSSTQSEEATSSPLSVVSRKSVPASVIAGPIGVIIFIVVVTIGLVVFFRQRKRRYDAKYICNIHYNQAYDEHGAPSADNVSASSKDSGFGKHESVEGEMMDGDYNTLRLHFPVNNGPQGNTYNRMDEYFTADS</sequence>
<evidence type="ECO:0000313" key="9">
    <source>
        <dbReference type="Proteomes" id="UP001164746"/>
    </source>
</evidence>
<evidence type="ECO:0000256" key="7">
    <source>
        <dbReference type="SAM" id="SignalP"/>
    </source>
</evidence>
<evidence type="ECO:0000256" key="6">
    <source>
        <dbReference type="SAM" id="Phobius"/>
    </source>
</evidence>
<evidence type="ECO:0008006" key="10">
    <source>
        <dbReference type="Google" id="ProtNLM"/>
    </source>
</evidence>
<accession>A0ABY7EEM3</accession>
<gene>
    <name evidence="8" type="ORF">MAR_018283</name>
</gene>
<dbReference type="PANTHER" id="PTHR15549:SF26">
    <property type="entry name" value="AXIAL BUDDING PATTERN PROTEIN 2-RELATED"/>
    <property type="match status" value="1"/>
</dbReference>
<dbReference type="EMBL" id="CP111017">
    <property type="protein sequence ID" value="WAR08325.1"/>
    <property type="molecule type" value="Genomic_DNA"/>
</dbReference>
<reference evidence="8" key="1">
    <citation type="submission" date="2022-11" db="EMBL/GenBank/DDBJ databases">
        <title>Centuries of genome instability and evolution in soft-shell clam transmissible cancer (bioRxiv).</title>
        <authorList>
            <person name="Hart S.F.M."/>
            <person name="Yonemitsu M.A."/>
            <person name="Giersch R.M."/>
            <person name="Beal B.F."/>
            <person name="Arriagada G."/>
            <person name="Davis B.W."/>
            <person name="Ostrander E.A."/>
            <person name="Goff S.P."/>
            <person name="Metzger M.J."/>
        </authorList>
    </citation>
    <scope>NUCLEOTIDE SEQUENCE</scope>
    <source>
        <strain evidence="8">MELC-2E11</strain>
        <tissue evidence="8">Siphon/mantle</tissue>
    </source>
</reference>
<keyword evidence="3 6" id="KW-1133">Transmembrane helix</keyword>
<feature type="non-terminal residue" evidence="8">
    <location>
        <position position="243"/>
    </location>
</feature>
<dbReference type="Proteomes" id="UP001164746">
    <property type="component" value="Chromosome 6"/>
</dbReference>
<keyword evidence="7" id="KW-0732">Signal</keyword>
<evidence type="ECO:0000256" key="3">
    <source>
        <dbReference type="ARBA" id="ARBA00022989"/>
    </source>
</evidence>
<keyword evidence="2 6" id="KW-0812">Transmembrane</keyword>
<evidence type="ECO:0000256" key="1">
    <source>
        <dbReference type="ARBA" id="ARBA00004167"/>
    </source>
</evidence>
<feature type="chain" id="PRO_5046919592" description="Mid2 domain-containing protein" evidence="7">
    <location>
        <begin position="19"/>
        <end position="243"/>
    </location>
</feature>
<dbReference type="InterPro" id="IPR051694">
    <property type="entry name" value="Immunoregulatory_rcpt-like"/>
</dbReference>
<evidence type="ECO:0000256" key="5">
    <source>
        <dbReference type="SAM" id="MobiDB-lite"/>
    </source>
</evidence>
<protein>
    <recommendedName>
        <fullName evidence="10">Mid2 domain-containing protein</fullName>
    </recommendedName>
</protein>
<feature type="signal peptide" evidence="7">
    <location>
        <begin position="1"/>
        <end position="18"/>
    </location>
</feature>
<feature type="region of interest" description="Disordered" evidence="5">
    <location>
        <begin position="186"/>
        <end position="205"/>
    </location>
</feature>
<evidence type="ECO:0000256" key="2">
    <source>
        <dbReference type="ARBA" id="ARBA00022692"/>
    </source>
</evidence>
<organism evidence="8 9">
    <name type="scientific">Mya arenaria</name>
    <name type="common">Soft-shell clam</name>
    <dbReference type="NCBI Taxonomy" id="6604"/>
    <lineage>
        <taxon>Eukaryota</taxon>
        <taxon>Metazoa</taxon>
        <taxon>Spiralia</taxon>
        <taxon>Lophotrochozoa</taxon>
        <taxon>Mollusca</taxon>
        <taxon>Bivalvia</taxon>
        <taxon>Autobranchia</taxon>
        <taxon>Heteroconchia</taxon>
        <taxon>Euheterodonta</taxon>
        <taxon>Imparidentia</taxon>
        <taxon>Neoheterodontei</taxon>
        <taxon>Myida</taxon>
        <taxon>Myoidea</taxon>
        <taxon>Myidae</taxon>
        <taxon>Mya</taxon>
    </lineage>
</organism>
<keyword evidence="9" id="KW-1185">Reference proteome</keyword>
<comment type="subcellular location">
    <subcellularLocation>
        <location evidence="1">Membrane</location>
        <topology evidence="1">Single-pass membrane protein</topology>
    </subcellularLocation>
</comment>
<feature type="transmembrane region" description="Helical" evidence="6">
    <location>
        <begin position="137"/>
        <end position="158"/>
    </location>
</feature>